<dbReference type="AlphaFoldDB" id="A0A6H5I770"/>
<protein>
    <submittedName>
        <fullName evidence="1">Uncharacterized protein</fullName>
    </submittedName>
</protein>
<accession>A0A6H5I770</accession>
<dbReference type="EMBL" id="CADCXV010000702">
    <property type="protein sequence ID" value="CAB0033226.1"/>
    <property type="molecule type" value="Genomic_DNA"/>
</dbReference>
<evidence type="ECO:0000313" key="2">
    <source>
        <dbReference type="Proteomes" id="UP000479190"/>
    </source>
</evidence>
<reference evidence="1 2" key="1">
    <citation type="submission" date="2020-02" db="EMBL/GenBank/DDBJ databases">
        <authorList>
            <person name="Ferguson B K."/>
        </authorList>
    </citation>
    <scope>NUCLEOTIDE SEQUENCE [LARGE SCALE GENOMIC DNA]</scope>
</reference>
<evidence type="ECO:0000313" key="1">
    <source>
        <dbReference type="EMBL" id="CAB0033226.1"/>
    </source>
</evidence>
<organism evidence="1 2">
    <name type="scientific">Trichogramma brassicae</name>
    <dbReference type="NCBI Taxonomy" id="86971"/>
    <lineage>
        <taxon>Eukaryota</taxon>
        <taxon>Metazoa</taxon>
        <taxon>Ecdysozoa</taxon>
        <taxon>Arthropoda</taxon>
        <taxon>Hexapoda</taxon>
        <taxon>Insecta</taxon>
        <taxon>Pterygota</taxon>
        <taxon>Neoptera</taxon>
        <taxon>Endopterygota</taxon>
        <taxon>Hymenoptera</taxon>
        <taxon>Apocrita</taxon>
        <taxon>Proctotrupomorpha</taxon>
        <taxon>Chalcidoidea</taxon>
        <taxon>Trichogrammatidae</taxon>
        <taxon>Trichogramma</taxon>
    </lineage>
</organism>
<keyword evidence="2" id="KW-1185">Reference proteome</keyword>
<dbReference type="Proteomes" id="UP000479190">
    <property type="component" value="Unassembled WGS sequence"/>
</dbReference>
<proteinExistence type="predicted"/>
<gene>
    <name evidence="1" type="ORF">TBRA_LOCUS5143</name>
</gene>
<name>A0A6H5I770_9HYME</name>
<sequence>MNISYDDLLTIFVFSSTRCDQLNDGSCTNERNISFVEKMRECFAHIMFPPSVLKFQFFSFRRTGHLLADHFKKSGPLNQRLPLSKASGTKRVHHPQNFLPKEPNANRSLPISHEFSRAYSEGNVAVISHPRCARTPLAPNRRWIRLKISKLYEPRANAPFLRKLSIDFLCVTVYKTHNATILMKKRASNSRLRNGGGRLSICTSARLTTAPVAYTLLHYNVRKVDFKLAKERNDGTLTVSPATIYLFFLFTTLRHEPRCAGNTQHDARVGGGGPRLAIVLIRSNSTCTTRLTTRCDQQLIGVYKPRKVRSSLTVPGAKDQASSKEQAAVSQIHRPSITDVLYFVKYINNQHNHNDKTCDDGEFETIVLETGSIMPKPTARMFNVRDLFTSFTHVHYTHHRSDELMHYVCISRSLPPPPPPVRSACCSMRAEHYKTASPRSK</sequence>